<comment type="caution">
    <text evidence="2">The sequence shown here is derived from an EMBL/GenBank/DDBJ whole genome shotgun (WGS) entry which is preliminary data.</text>
</comment>
<name>A0AA36MXU3_9DINO</name>
<feature type="region of interest" description="Disordered" evidence="1">
    <location>
        <begin position="115"/>
        <end position="142"/>
    </location>
</feature>
<dbReference type="Proteomes" id="UP001178507">
    <property type="component" value="Unassembled WGS sequence"/>
</dbReference>
<feature type="region of interest" description="Disordered" evidence="1">
    <location>
        <begin position="21"/>
        <end position="48"/>
    </location>
</feature>
<gene>
    <name evidence="2" type="ORF">EVOR1521_LOCUS13608</name>
</gene>
<accession>A0AA36MXU3</accession>
<dbReference type="AlphaFoldDB" id="A0AA36MXU3"/>
<feature type="compositionally biased region" description="Polar residues" evidence="1">
    <location>
        <begin position="24"/>
        <end position="43"/>
    </location>
</feature>
<dbReference type="EMBL" id="CAUJNA010001535">
    <property type="protein sequence ID" value="CAJ1387550.1"/>
    <property type="molecule type" value="Genomic_DNA"/>
</dbReference>
<reference evidence="2" key="1">
    <citation type="submission" date="2023-08" db="EMBL/GenBank/DDBJ databases">
        <authorList>
            <person name="Chen Y."/>
            <person name="Shah S."/>
            <person name="Dougan E. K."/>
            <person name="Thang M."/>
            <person name="Chan C."/>
        </authorList>
    </citation>
    <scope>NUCLEOTIDE SEQUENCE</scope>
</reference>
<evidence type="ECO:0000313" key="2">
    <source>
        <dbReference type="EMBL" id="CAJ1387550.1"/>
    </source>
</evidence>
<proteinExistence type="predicted"/>
<evidence type="ECO:0000313" key="3">
    <source>
        <dbReference type="Proteomes" id="UP001178507"/>
    </source>
</evidence>
<sequence>MASCTSPALVHTSQVADGWDAEKSQSLVHTPSTACPTPRTPVSRNLLPPLALPEPITYSREAQPFWWPMSEGDEGALSSPLNEPSMGMQGDCRFGEDSRAFGCLGLPKWVYEGDADSDSDWDTPGSDSQGGSESPALSCFESRAPVQRKPVCWADLAEEEEMEIKMTSQAKTRPKVSWADLQEDSEEPSWTWN</sequence>
<keyword evidence="3" id="KW-1185">Reference proteome</keyword>
<feature type="region of interest" description="Disordered" evidence="1">
    <location>
        <begin position="162"/>
        <end position="193"/>
    </location>
</feature>
<organism evidence="2 3">
    <name type="scientific">Effrenium voratum</name>
    <dbReference type="NCBI Taxonomy" id="2562239"/>
    <lineage>
        <taxon>Eukaryota</taxon>
        <taxon>Sar</taxon>
        <taxon>Alveolata</taxon>
        <taxon>Dinophyceae</taxon>
        <taxon>Suessiales</taxon>
        <taxon>Symbiodiniaceae</taxon>
        <taxon>Effrenium</taxon>
    </lineage>
</organism>
<protein>
    <submittedName>
        <fullName evidence="2">Uncharacterized protein</fullName>
    </submittedName>
</protein>
<evidence type="ECO:0000256" key="1">
    <source>
        <dbReference type="SAM" id="MobiDB-lite"/>
    </source>
</evidence>